<feature type="transmembrane region" description="Helical" evidence="12">
    <location>
        <begin position="26"/>
        <end position="43"/>
    </location>
</feature>
<dbReference type="GO" id="GO:0005886">
    <property type="term" value="C:plasma membrane"/>
    <property type="evidence" value="ECO:0007669"/>
    <property type="project" value="UniProtKB-SubCell"/>
</dbReference>
<proteinExistence type="inferred from homology"/>
<keyword evidence="10 12" id="KW-0472">Membrane</keyword>
<dbReference type="GO" id="GO:0034220">
    <property type="term" value="P:monoatomic ion transmembrane transport"/>
    <property type="evidence" value="ECO:0007669"/>
    <property type="project" value="UniProtKB-KW"/>
</dbReference>
<evidence type="ECO:0000256" key="3">
    <source>
        <dbReference type="ARBA" id="ARBA00022448"/>
    </source>
</evidence>
<dbReference type="Proteomes" id="UP000326759">
    <property type="component" value="Unassembled WGS sequence"/>
</dbReference>
<evidence type="ECO:0000256" key="4">
    <source>
        <dbReference type="ARBA" id="ARBA00022475"/>
    </source>
</evidence>
<name>A0A5N5TE83_9CRUS</name>
<comment type="similarity">
    <text evidence="12">Belongs to the pannexin family.</text>
</comment>
<evidence type="ECO:0000256" key="9">
    <source>
        <dbReference type="ARBA" id="ARBA00023065"/>
    </source>
</evidence>
<dbReference type="PANTHER" id="PTHR11893">
    <property type="entry name" value="INNEXIN"/>
    <property type="match status" value="1"/>
</dbReference>
<keyword evidence="4" id="KW-1003">Cell membrane</keyword>
<keyword evidence="3 12" id="KW-0813">Transport</keyword>
<dbReference type="InterPro" id="IPR000990">
    <property type="entry name" value="Innexin"/>
</dbReference>
<evidence type="ECO:0000256" key="10">
    <source>
        <dbReference type="ARBA" id="ARBA00023136"/>
    </source>
</evidence>
<dbReference type="PROSITE" id="PS51013">
    <property type="entry name" value="PANNEXIN"/>
    <property type="match status" value="1"/>
</dbReference>
<dbReference type="GO" id="GO:0005921">
    <property type="term" value="C:gap junction"/>
    <property type="evidence" value="ECO:0007669"/>
    <property type="project" value="UniProtKB-SubCell"/>
</dbReference>
<feature type="transmembrane region" description="Helical" evidence="12">
    <location>
        <begin position="112"/>
        <end position="134"/>
    </location>
</feature>
<evidence type="ECO:0000256" key="1">
    <source>
        <dbReference type="ARBA" id="ARBA00004610"/>
    </source>
</evidence>
<keyword evidence="8 12" id="KW-1133">Transmembrane helix</keyword>
<keyword evidence="14" id="KW-1185">Reference proteome</keyword>
<dbReference type="GO" id="GO:0005243">
    <property type="term" value="F:gap junction channel activity"/>
    <property type="evidence" value="ECO:0007669"/>
    <property type="project" value="TreeGrafter"/>
</dbReference>
<dbReference type="EMBL" id="SEYY01002922">
    <property type="protein sequence ID" value="KAB7504537.1"/>
    <property type="molecule type" value="Genomic_DNA"/>
</dbReference>
<dbReference type="GO" id="GO:0007602">
    <property type="term" value="P:phototransduction"/>
    <property type="evidence" value="ECO:0007669"/>
    <property type="project" value="TreeGrafter"/>
</dbReference>
<evidence type="ECO:0000256" key="5">
    <source>
        <dbReference type="ARBA" id="ARBA00022692"/>
    </source>
</evidence>
<feature type="transmembrane region" description="Helical" evidence="12">
    <location>
        <begin position="180"/>
        <end position="201"/>
    </location>
</feature>
<dbReference type="AlphaFoldDB" id="A0A5N5TE83"/>
<reference evidence="13 14" key="1">
    <citation type="journal article" date="2019" name="PLoS Biol.">
        <title>Sex chromosomes control vertical transmission of feminizing Wolbachia symbionts in an isopod.</title>
        <authorList>
            <person name="Becking T."/>
            <person name="Chebbi M.A."/>
            <person name="Giraud I."/>
            <person name="Moumen B."/>
            <person name="Laverre T."/>
            <person name="Caubet Y."/>
            <person name="Peccoud J."/>
            <person name="Gilbert C."/>
            <person name="Cordaux R."/>
        </authorList>
    </citation>
    <scope>NUCLEOTIDE SEQUENCE [LARGE SCALE GENOMIC DNA]</scope>
    <source>
        <strain evidence="13">ANa2</strain>
        <tissue evidence="13">Whole body excluding digestive tract and cuticle</tissue>
    </source>
</reference>
<evidence type="ECO:0000256" key="8">
    <source>
        <dbReference type="ARBA" id="ARBA00022989"/>
    </source>
</evidence>
<evidence type="ECO:0000256" key="7">
    <source>
        <dbReference type="ARBA" id="ARBA00022949"/>
    </source>
</evidence>
<dbReference type="PANTHER" id="PTHR11893:SF41">
    <property type="entry name" value="INNEXIN INX2"/>
    <property type="match status" value="1"/>
</dbReference>
<dbReference type="OrthoDB" id="5867527at2759"/>
<evidence type="ECO:0000313" key="14">
    <source>
        <dbReference type="Proteomes" id="UP000326759"/>
    </source>
</evidence>
<keyword evidence="9 12" id="KW-0406">Ion transport</keyword>
<evidence type="ECO:0000256" key="12">
    <source>
        <dbReference type="RuleBase" id="RU010713"/>
    </source>
</evidence>
<keyword evidence="7" id="KW-0965">Cell junction</keyword>
<sequence length="363" mass="42372">MYDVFGAVKGLLKVDSVSIDNNIFRLHYKATMFILVVFSLLLTQKQYFGDPIDCIVSDIDTSIMDTYCWIHSTFTIPSLIDKKVGVDVPHPGISNPAKHGPEDQHEVKYHKYYQWVTLFLYLQAILFYVPRWLWKTFEGGKVKMLVMQMNSPIVDDSCKREQKSLLVSYFSLNLHNHNWYFYKFFLCEVVNMINVVGQIFFTNRFLDYEFTTYGSDVLSFTEQDFGTRVDPMDVVFPKVTKCTFYKYGPSGTVERHDGLCVLPLNIFNEKIFIFMWFWFIIVAVVSGIGLLYRMCTFHRGFRQILLRTRSRLASPENVEAVARKCHIGDWFVLYQLAKNMDPLIYKEFITELANKLQGKGTVS</sequence>
<dbReference type="PRINTS" id="PR01262">
    <property type="entry name" value="INNEXIN"/>
</dbReference>
<feature type="transmembrane region" description="Helical" evidence="12">
    <location>
        <begin position="271"/>
        <end position="292"/>
    </location>
</feature>
<organism evidence="13 14">
    <name type="scientific">Armadillidium nasatum</name>
    <dbReference type="NCBI Taxonomy" id="96803"/>
    <lineage>
        <taxon>Eukaryota</taxon>
        <taxon>Metazoa</taxon>
        <taxon>Ecdysozoa</taxon>
        <taxon>Arthropoda</taxon>
        <taxon>Crustacea</taxon>
        <taxon>Multicrustacea</taxon>
        <taxon>Malacostraca</taxon>
        <taxon>Eumalacostraca</taxon>
        <taxon>Peracarida</taxon>
        <taxon>Isopoda</taxon>
        <taxon>Oniscidea</taxon>
        <taxon>Crinocheta</taxon>
        <taxon>Armadillidiidae</taxon>
        <taxon>Armadillidium</taxon>
    </lineage>
</organism>
<comment type="caution">
    <text evidence="13">The sequence shown here is derived from an EMBL/GenBank/DDBJ whole genome shotgun (WGS) entry which is preliminary data.</text>
</comment>
<keyword evidence="5 12" id="KW-0812">Transmembrane</keyword>
<comment type="subcellular location">
    <subcellularLocation>
        <location evidence="1">Cell junction</location>
        <location evidence="1">Gap junction</location>
    </subcellularLocation>
    <subcellularLocation>
        <location evidence="2 12">Cell membrane</location>
        <topology evidence="2 12">Multi-pass membrane protein</topology>
    </subcellularLocation>
</comment>
<evidence type="ECO:0000256" key="11">
    <source>
        <dbReference type="ARBA" id="ARBA00023303"/>
    </source>
</evidence>
<keyword evidence="6" id="KW-0303">Gap junction</keyword>
<evidence type="ECO:0000256" key="2">
    <source>
        <dbReference type="ARBA" id="ARBA00004651"/>
    </source>
</evidence>
<gene>
    <name evidence="13" type="primary">inx2_3</name>
    <name evidence="12" type="synonym">inx</name>
    <name evidence="13" type="ORF">Anas_02282</name>
</gene>
<accession>A0A5N5TE83</accession>
<keyword evidence="11 12" id="KW-0407">Ion channel</keyword>
<comment type="function">
    <text evidence="12">Structural component of the gap junctions.</text>
</comment>
<evidence type="ECO:0000256" key="6">
    <source>
        <dbReference type="ARBA" id="ARBA00022868"/>
    </source>
</evidence>
<evidence type="ECO:0000313" key="13">
    <source>
        <dbReference type="EMBL" id="KAB7504537.1"/>
    </source>
</evidence>
<dbReference type="Pfam" id="PF00876">
    <property type="entry name" value="Innexin"/>
    <property type="match status" value="1"/>
</dbReference>
<protein>
    <recommendedName>
        <fullName evidence="12">Innexin</fullName>
    </recommendedName>
</protein>